<dbReference type="Pfam" id="PF13623">
    <property type="entry name" value="SurA_N_2"/>
    <property type="match status" value="1"/>
</dbReference>
<dbReference type="KEGG" id="zga:ZOBELLIA_1193"/>
<keyword evidence="16" id="KW-1185">Reference proteome</keyword>
<evidence type="ECO:0000256" key="2">
    <source>
        <dbReference type="ARBA" id="ARBA00022475"/>
    </source>
</evidence>
<evidence type="ECO:0000256" key="6">
    <source>
        <dbReference type="ARBA" id="ARBA00023136"/>
    </source>
</evidence>
<dbReference type="Pfam" id="PF13145">
    <property type="entry name" value="Rotamase_2"/>
    <property type="match status" value="1"/>
</dbReference>
<gene>
    <name evidence="15" type="ordered locus">zobellia_1193</name>
</gene>
<evidence type="ECO:0000256" key="7">
    <source>
        <dbReference type="ARBA" id="ARBA00023186"/>
    </source>
</evidence>
<accession>G0LAE7</accession>
<dbReference type="RefSeq" id="WP_013992559.1">
    <property type="nucleotide sequence ID" value="NC_015844.1"/>
</dbReference>
<dbReference type="InterPro" id="IPR000297">
    <property type="entry name" value="PPIase_PpiC"/>
</dbReference>
<dbReference type="EMBL" id="FP476056">
    <property type="protein sequence ID" value="CAZ95250.1"/>
    <property type="molecule type" value="Genomic_DNA"/>
</dbReference>
<evidence type="ECO:0000256" key="11">
    <source>
        <dbReference type="PROSITE-ProRule" id="PRU00278"/>
    </source>
</evidence>
<evidence type="ECO:0000256" key="3">
    <source>
        <dbReference type="ARBA" id="ARBA00022519"/>
    </source>
</evidence>
<proteinExistence type="inferred from homology"/>
<evidence type="ECO:0000256" key="1">
    <source>
        <dbReference type="ARBA" id="ARBA00004382"/>
    </source>
</evidence>
<keyword evidence="3" id="KW-0997">Cell inner membrane</keyword>
<dbReference type="Proteomes" id="UP000008898">
    <property type="component" value="Chromosome"/>
</dbReference>
<dbReference type="HOGENOM" id="CLU_023843_0_1_10"/>
<evidence type="ECO:0000313" key="16">
    <source>
        <dbReference type="Proteomes" id="UP000008898"/>
    </source>
</evidence>
<dbReference type="PROSITE" id="PS50198">
    <property type="entry name" value="PPIC_PPIASE_2"/>
    <property type="match status" value="1"/>
</dbReference>
<comment type="subcellular location">
    <subcellularLocation>
        <location evidence="1">Cell inner membrane</location>
        <topology evidence="1">Single-pass type II membrane protein</topology>
        <orientation evidence="1">Periplasmic side</orientation>
    </subcellularLocation>
</comment>
<dbReference type="SUPFAM" id="SSF109998">
    <property type="entry name" value="Triger factor/SurA peptide-binding domain-like"/>
    <property type="match status" value="1"/>
</dbReference>
<protein>
    <recommendedName>
        <fullName evidence="9">Periplasmic chaperone PpiD</fullName>
    </recommendedName>
    <alternativeName>
        <fullName evidence="10">Periplasmic folding chaperone</fullName>
    </alternativeName>
</protein>
<name>G0LAE7_ZOBGA</name>
<dbReference type="PATRIC" id="fig|63186.3.peg.1176"/>
<keyword evidence="12" id="KW-0175">Coiled coil</keyword>
<sequence>MAILENIRKRTTVLILIIGLALFAFVISGVFTNGDVSGGKVGSSIAEINGEEISIDAFRQKVDVASRRSANPSTMQTVNQVYEQEVRNAILGQQFEELGVDIEQDQILNYIGTIPSYSQSPQFQNESGVFDQNKFRNFIAELKTNNPEQYNLWLQDEQAIIQSAKQQTYFNLIRAGIGATLKEGEFDYKLANDKMDIKYVRIPFTSIADSTIAVSKSEIQSYINEHKKDFRQEPARDIQFVYFQEKPSVEDENAVKEEIAKLIEDAVEYNEQTDKTDTIAGFRTTNDIAAFLDRNSDIKFDTIYKSKRELPAKFADTLMSLKVGDLYGPYRDGDYFKVSRMVGRKPNGSVKASHILITYEGADRANPDITRTKEEAEAEAKRLLAEARKKDAKFVELARDNSDGPSAPNGGDLGYFQEGRMVPEFNDFAFQNSVGTIGMVETSFGFHVIKIDDKQDIVQIATLAREIEPSEETTSKLFTDATKFEMNSIESDKAFGDLAKENKYVVRPVNKVKATDENLPGLGEQRSIVQWAFNEETQIGDIKRFDLVGGYAVVQLTKTYDEGLMSVEDASAIVLPKIRKERKAEQIIAANKGKSIDDLAKDNNVSVSTATALTVKSPTIPGAGSEPAVVGTAFAMKEGTTSGLIEGNTGVYMLTVTKRTEAPKLDNYSTYANAVKSSREARVSTAVYQALKDAAEVEDNRAVFY</sequence>
<keyword evidence="4 13" id="KW-0812">Transmembrane</keyword>
<dbReference type="InterPro" id="IPR052029">
    <property type="entry name" value="PpiD_chaperone"/>
</dbReference>
<reference evidence="16" key="1">
    <citation type="submission" date="2009-07" db="EMBL/GenBank/DDBJ databases">
        <title>Complete genome sequence of Zobellia galactanivorans Dsij.</title>
        <authorList>
            <consortium name="Genoscope - CEA"/>
        </authorList>
    </citation>
    <scope>NUCLEOTIDE SEQUENCE [LARGE SCALE GENOMIC DNA]</scope>
    <source>
        <strain evidence="16">DSM 12802 / CCUG 47099 / CIP 106680 / NCIMB 13871 / Dsij</strain>
    </source>
</reference>
<evidence type="ECO:0000256" key="8">
    <source>
        <dbReference type="ARBA" id="ARBA00038408"/>
    </source>
</evidence>
<feature type="transmembrane region" description="Helical" evidence="13">
    <location>
        <begin position="12"/>
        <end position="31"/>
    </location>
</feature>
<evidence type="ECO:0000256" key="13">
    <source>
        <dbReference type="SAM" id="Phobius"/>
    </source>
</evidence>
<dbReference type="Pfam" id="PF13616">
    <property type="entry name" value="Rotamase_3"/>
    <property type="match status" value="1"/>
</dbReference>
<evidence type="ECO:0000256" key="4">
    <source>
        <dbReference type="ARBA" id="ARBA00022692"/>
    </source>
</evidence>
<dbReference type="AlphaFoldDB" id="G0LAE7"/>
<evidence type="ECO:0000256" key="12">
    <source>
        <dbReference type="SAM" id="Coils"/>
    </source>
</evidence>
<dbReference type="GO" id="GO:0005886">
    <property type="term" value="C:plasma membrane"/>
    <property type="evidence" value="ECO:0007669"/>
    <property type="project" value="UniProtKB-SubCell"/>
</dbReference>
<dbReference type="PANTHER" id="PTHR47529">
    <property type="entry name" value="PEPTIDYL-PROLYL CIS-TRANS ISOMERASE D"/>
    <property type="match status" value="1"/>
</dbReference>
<keyword evidence="2" id="KW-1003">Cell membrane</keyword>
<dbReference type="STRING" id="63186.ZOBELLIA_1193"/>
<feature type="coiled-coil region" evidence="12">
    <location>
        <begin position="366"/>
        <end position="393"/>
    </location>
</feature>
<keyword evidence="7" id="KW-0143">Chaperone</keyword>
<dbReference type="Gene3D" id="3.10.50.40">
    <property type="match status" value="1"/>
</dbReference>
<organism evidence="15 16">
    <name type="scientific">Zobellia galactanivorans (strain DSM 12802 / CCUG 47099 / CIP 106680 / NCIMB 13871 / Dsij)</name>
    <dbReference type="NCBI Taxonomy" id="63186"/>
    <lineage>
        <taxon>Bacteria</taxon>
        <taxon>Pseudomonadati</taxon>
        <taxon>Bacteroidota</taxon>
        <taxon>Flavobacteriia</taxon>
        <taxon>Flavobacteriales</taxon>
        <taxon>Flavobacteriaceae</taxon>
        <taxon>Zobellia</taxon>
    </lineage>
</organism>
<keyword evidence="6 13" id="KW-0472">Membrane</keyword>
<keyword evidence="5 13" id="KW-1133">Transmembrane helix</keyword>
<evidence type="ECO:0000313" key="15">
    <source>
        <dbReference type="EMBL" id="CAZ95250.1"/>
    </source>
</evidence>
<keyword evidence="11 15" id="KW-0413">Isomerase</keyword>
<dbReference type="SUPFAM" id="SSF54534">
    <property type="entry name" value="FKBP-like"/>
    <property type="match status" value="1"/>
</dbReference>
<evidence type="ECO:0000256" key="10">
    <source>
        <dbReference type="ARBA" id="ARBA00042775"/>
    </source>
</evidence>
<comment type="similarity">
    <text evidence="8">Belongs to the PpiD chaperone family.</text>
</comment>
<evidence type="ECO:0000256" key="9">
    <source>
        <dbReference type="ARBA" id="ARBA00040743"/>
    </source>
</evidence>
<dbReference type="PANTHER" id="PTHR47529:SF1">
    <property type="entry name" value="PERIPLASMIC CHAPERONE PPID"/>
    <property type="match status" value="1"/>
</dbReference>
<keyword evidence="11" id="KW-0697">Rotamase</keyword>
<evidence type="ECO:0000256" key="5">
    <source>
        <dbReference type="ARBA" id="ARBA00022989"/>
    </source>
</evidence>
<dbReference type="GO" id="GO:0003755">
    <property type="term" value="F:peptidyl-prolyl cis-trans isomerase activity"/>
    <property type="evidence" value="ECO:0007669"/>
    <property type="project" value="UniProtKB-KW"/>
</dbReference>
<reference evidence="15 16" key="2">
    <citation type="journal article" date="2012" name="Environ. Microbiol.">
        <title>Characterization of the first alginolytic operons in a marine bacterium: from their emergence in marine Flavobacteriia to their independent transfers to marine Proteobacteria and human gut Bacteroides.</title>
        <authorList>
            <person name="Thomas F."/>
            <person name="Barbeyron T."/>
            <person name="Tonon T."/>
            <person name="Genicot S."/>
            <person name="Czjzek M."/>
            <person name="Michel G."/>
        </authorList>
    </citation>
    <scope>NUCLEOTIDE SEQUENCE [LARGE SCALE GENOMIC DNA]</scope>
    <source>
        <strain evidence="16">DSM 12802 / CCUG 47099 / CIP 106680 / NCIMB 13871 / Dsij</strain>
    </source>
</reference>
<dbReference type="InterPro" id="IPR027304">
    <property type="entry name" value="Trigger_fact/SurA_dom_sf"/>
</dbReference>
<dbReference type="InterPro" id="IPR046357">
    <property type="entry name" value="PPIase_dom_sf"/>
</dbReference>
<feature type="domain" description="PpiC" evidence="14">
    <location>
        <begin position="347"/>
        <end position="453"/>
    </location>
</feature>
<dbReference type="OrthoDB" id="9812372at2"/>
<evidence type="ECO:0000259" key="14">
    <source>
        <dbReference type="PROSITE" id="PS50198"/>
    </source>
</evidence>